<gene>
    <name evidence="2" type="ORF">DFH07DRAFT_841495</name>
</gene>
<evidence type="ECO:0000256" key="1">
    <source>
        <dbReference type="SAM" id="SignalP"/>
    </source>
</evidence>
<keyword evidence="1" id="KW-0732">Signal</keyword>
<protein>
    <recommendedName>
        <fullName evidence="4">Secreted protein</fullName>
    </recommendedName>
</protein>
<sequence length="93" mass="10387">MTHRSFRRLDDLMITLHWAPLLALSATPFCVQGRHICWVAGCGLLRAGASTRRTLAFQINPSISATGHWSAKRLNGMSRCRILVVCIFCEGPY</sequence>
<feature type="signal peptide" evidence="1">
    <location>
        <begin position="1"/>
        <end position="33"/>
    </location>
</feature>
<keyword evidence="3" id="KW-1185">Reference proteome</keyword>
<evidence type="ECO:0000313" key="3">
    <source>
        <dbReference type="Proteomes" id="UP001215280"/>
    </source>
</evidence>
<reference evidence="2" key="1">
    <citation type="submission" date="2023-03" db="EMBL/GenBank/DDBJ databases">
        <title>Massive genome expansion in bonnet fungi (Mycena s.s.) driven by repeated elements and novel gene families across ecological guilds.</title>
        <authorList>
            <consortium name="Lawrence Berkeley National Laboratory"/>
            <person name="Harder C.B."/>
            <person name="Miyauchi S."/>
            <person name="Viragh M."/>
            <person name="Kuo A."/>
            <person name="Thoen E."/>
            <person name="Andreopoulos B."/>
            <person name="Lu D."/>
            <person name="Skrede I."/>
            <person name="Drula E."/>
            <person name="Henrissat B."/>
            <person name="Morin E."/>
            <person name="Kohler A."/>
            <person name="Barry K."/>
            <person name="LaButti K."/>
            <person name="Morin E."/>
            <person name="Salamov A."/>
            <person name="Lipzen A."/>
            <person name="Mereny Z."/>
            <person name="Hegedus B."/>
            <person name="Baldrian P."/>
            <person name="Stursova M."/>
            <person name="Weitz H."/>
            <person name="Taylor A."/>
            <person name="Grigoriev I.V."/>
            <person name="Nagy L.G."/>
            <person name="Martin F."/>
            <person name="Kauserud H."/>
        </authorList>
    </citation>
    <scope>NUCLEOTIDE SEQUENCE</scope>
    <source>
        <strain evidence="2">CBHHK188m</strain>
    </source>
</reference>
<comment type="caution">
    <text evidence="2">The sequence shown here is derived from an EMBL/GenBank/DDBJ whole genome shotgun (WGS) entry which is preliminary data.</text>
</comment>
<feature type="chain" id="PRO_5042058584" description="Secreted protein" evidence="1">
    <location>
        <begin position="34"/>
        <end position="93"/>
    </location>
</feature>
<organism evidence="2 3">
    <name type="scientific">Mycena maculata</name>
    <dbReference type="NCBI Taxonomy" id="230809"/>
    <lineage>
        <taxon>Eukaryota</taxon>
        <taxon>Fungi</taxon>
        <taxon>Dikarya</taxon>
        <taxon>Basidiomycota</taxon>
        <taxon>Agaricomycotina</taxon>
        <taxon>Agaricomycetes</taxon>
        <taxon>Agaricomycetidae</taxon>
        <taxon>Agaricales</taxon>
        <taxon>Marasmiineae</taxon>
        <taxon>Mycenaceae</taxon>
        <taxon>Mycena</taxon>
    </lineage>
</organism>
<evidence type="ECO:0000313" key="2">
    <source>
        <dbReference type="EMBL" id="KAJ7737856.1"/>
    </source>
</evidence>
<evidence type="ECO:0008006" key="4">
    <source>
        <dbReference type="Google" id="ProtNLM"/>
    </source>
</evidence>
<name>A0AAD7I952_9AGAR</name>
<dbReference type="AlphaFoldDB" id="A0AAD7I952"/>
<proteinExistence type="predicted"/>
<accession>A0AAD7I952</accession>
<dbReference type="Proteomes" id="UP001215280">
    <property type="component" value="Unassembled WGS sequence"/>
</dbReference>
<dbReference type="EMBL" id="JARJLG010000140">
    <property type="protein sequence ID" value="KAJ7737856.1"/>
    <property type="molecule type" value="Genomic_DNA"/>
</dbReference>